<feature type="signal peptide" evidence="7">
    <location>
        <begin position="1"/>
        <end position="19"/>
    </location>
</feature>
<dbReference type="Gene3D" id="2.10.25.10">
    <property type="entry name" value="Laminin"/>
    <property type="match status" value="7"/>
</dbReference>
<feature type="domain" description="EGF-like" evidence="9">
    <location>
        <begin position="366"/>
        <end position="407"/>
    </location>
</feature>
<dbReference type="CDD" id="cd00054">
    <property type="entry name" value="EGF_CA"/>
    <property type="match status" value="5"/>
</dbReference>
<feature type="domain" description="CUB" evidence="8">
    <location>
        <begin position="3068"/>
        <end position="3178"/>
    </location>
</feature>
<evidence type="ECO:0000256" key="4">
    <source>
        <dbReference type="ARBA" id="ARBA00023157"/>
    </source>
</evidence>
<feature type="domain" description="CUB" evidence="8">
    <location>
        <begin position="2388"/>
        <end position="2461"/>
    </location>
</feature>
<feature type="domain" description="CUB" evidence="8">
    <location>
        <begin position="2953"/>
        <end position="3066"/>
    </location>
</feature>
<evidence type="ECO:0000256" key="5">
    <source>
        <dbReference type="PROSITE-ProRule" id="PRU00059"/>
    </source>
</evidence>
<sequence length="3604" mass="410266">MKLLLFILVFILLFQPGELKNQRKHAVMLTENGNIFFQAGLEGNISFIPHGGSIFIGKTDLLNLPPIEEFEEQGKRIEALERYYKFLNEFDLSGQFRILEGKAEFLKKHNKHIEESLPELTEYMEESLKEDADIERELLELDKQITRIENIVNKDYCEEDRPCKNGATCVPNGILKYVCLCLKGFEGENCESDINECDFIKNTDLECQNNGTCVNTPGSYQCNCADNFFGPLCNSTAPICSPSSNLCGPNGYCIEKADLKSYTCSCDHGYRKTEDIRNPTCVDVNECSSNPCSPGIECVNIPGSYFCHGCPIGFKMSENGCVDIDECKTRHNPCDPLVECRNLIGSYECSPCPIGYSGDSRRRCSKIDPCFNNNCPESAKCITSDHILNPDGYVCVCPRGYYGERRENSTILGECVKSSNYACENEPCANGASCYSYPNDTYSCVCVPGYIGKNCEKISPCYLNSKCGNNGDCKVIDDDNFICQCHNFFFGEYCEYQEDSFDHHITDLNGRYSFNIYIPPGSRKQVRNLYFDAYHSDKMLHVQFITFYGFDMMEHGATNCTKTLGNLTVFDGPRDGYTQIAVFCGDREGPKGPESEPILFTTSLGLIRFEGVSGNYSIRYWVKERECGFRSTRPFGELIIPDYNTTKNCKWTITAPSSKVIEISVPNYEFYASRCIQNQLKIFENFKYDEYSRILLECQKLDAYKYRSTGPIVNVVFVVPRKPDKLVTGFSISYRIVEPETRCGFDIFNDKHDPSFSGIIKYPDFNGLYPPLTTCTWRIGSAGKNEMRSDFSLKLTVVSVDIPSEQIGDSVGEMCTTDYLRIYPDDPKYMSEFCDLITPFEQRDIGHNIMLQFHSDETIQGKGFEIEYEVNCGKTIVVPNAFRSFNYPFGGNTGSCSYSISGFYRQPFVMIIFKDIRLDILSNEDCLSSNEHSDYPNYVEIDGHKYFCEKDLFKTGNTMYINSHTSINVVSDGNPDFKGISVEVRETDDGCGGHFSGPGHFATPNFPEKYGKSKKCVFVIQPINNQRLSIEFKTFDVGVKTGEKCLGDRLELLDFHSTIPFISLCGYEIPERLEIDEKRKFVFTANDQTNMTSKGFIAEITIIQSPTVIQEFNHTLSSGSIDFRNTANQHIQQIHHIKVQTGFQIIFRLDFNIVTCKSFTLFIIDDQDSSILYKSECESSNLPVVYSSGNIATVNISINGDGVTRLSYQQYLGNCGEIHGYRGAISTPRYPNIPEGQCQWDISVADGNRVKVNVIFEVKCSNEGPFLDFIETTFDEKWSHATYCADSIPHPSTTSIKSNHLQLKYRPNKKKSELNSAFLVYYETNCQNVELIESFGSIQSPGYPDEEIDNQSCDWRIRVPLGNRIEVHVQEFVMDGCRLSYLEVSGMSHAILDDCSNETNISKFCDSTKPKIILSTSNVLNITYQTAYETSNRFWIKYSTIGCVENIYNSRDIIIKLDDVNSDEFECQYWIHTEPGKKILVTINEFNYKPEDENCIYRPDRSSDYKGFVWFQEISKIPEVQLCEPVSNYTFESHMDKIFLKMRLSKTHIKGSTVLNATVRIVDEVENDPCNAVVKITDYLEHRVTSPNYPHLFPPGIHCTWKYMVDEGYHLEIIFEELNTLNTSDLRGNDCAAELMGEIDLYKDSDKSLSNRISSTCQFEVDEPYAILSNTSILKFSNEISINPLINETVGFVASFRRICGGIFESKGFNSRFSVHLDDTCIITFKNSDESAGSMIYAKLESISFHKGQYYYVIDSGPKESIDFLRDGPWEFKAHRYIAFHFLENSGKILTFTFGPEKTSCGGELLDQQSIVEILSKDHPKSKALHCTWDINSSPGNHIELNLNLHQNPTALVNCSDNNYIEIYDKTSNKILPISCDSKQKFEAESLKVTLRYIPDEFSNGPNIRFDYEKVGGGETNSRIISPPIPRSNDEKEYEWVVRVDDEKMNGILIKVSNSYFAKNSKLEFSEVFDNGENGSPDYMFNHKNQQDQEFILTYLNVKIRARIIEEDDFKITWEPVPKPSDSENIPSNLILPKCNGQLTPSFTTQSIIRPVGEHRCVWTIVNPSIYGISVKLKNFILGSGENLNSVLCVSEYLEFFVDGKNYGKNRLCREDYEIPETLFDFKKYNKIEIVYTSIGEPSERDFVIQYQSICQIEAKIDGHLILSHPIIESKDELDCTYRIKSKNRKKNLVVTATKIDMQLCDQNNSLTIRDYHHWQSESFDFCINSSTKIFESGSLIHIDFKTTTPQVQHFQIRIEEKIVDCSDETYRLTNDIPFKIINSPNFPNSIPQGLNCKYPITVPHGKRVMLSFDPDNFDLAVSGNGRYILPSDDHLMVYDGISENDRVIGKYKGHHAPSTIFSTSNSMLILLHTEHGPISQRFIANVSIATCGGTIVVKDSETISIKSPEFRAGRNNSCQWNVVGLHSHMLDVRVSKYENLDCKKDKLLIHDGNSTADLLLPMVCKVDLEYETSFSSQITISSFLESHGSFEILVKLSERGCGGDITNDSGEIFAPGYPNRLLPRVKCVWNLRAEIGFVYDLKFKFIDTTEYSPDCYGNLWLLERYDPISVLNSHRGNGFCVDKSVLQTSTDSSVLLYDDDMSRHLQYRPGNSGTFSPFLIEYTKVQNNNCSKLITSNYSFNSTNSECKAIHLKIKNSDESSTVVLTARDPKNEKGWCYGENYVVQTNAPIQYYQKTCQGMHPSRTFLFINDEIDVFAKFGKFYFDIVYYDCGGLIKSPNSGQIMGSKNSTCLWLLEAPENMKIKLIIKELEIEHLSKDCKTGLKIGEGNEAKLNVIQDLCTSLENESFEVTSRSRHLQVQWQCDLQNCEFVMEYEFIGAEDTCGFSTSEMEGVIHLEKYEPNQNCVWNIQVPEMHHIKFTYQEMNLEDSKNCVEDRLEFQEKVDSETDTNIHCGKGLPIPHETSSNFAMFNFTAGSRNNSNLIIKGGFKIYWEAICGQVLTSSEGVIHSPDYPYYPNIDQKCGYVIKGNTIDLDLDLINLGMSDYIEIIDSSLKVFLNITGRSYYWDNIGTSQRVKGPIEIIFNKHFVKYRETTSHKSFKGFKIKYQVVTWGGELDATNFIEQIESPDFENIQKINYECLWKIYSTSERDFVLDSFGPSSPVPKDCGKNMLEILDENKTLIRKECSEKGWSKIRIPGPQFFIKFTINDPTIVPFQLNILPILPANCDQVLIASTDNWNVITPPTNHSLAINQCVWRINANADEKIRIKYGKNGCGKLVGKSLKEIEDQKKYLFSLNEKCDGDNEVDVVMEDNPLFLVYQDNLLIRKEFNISYIAVKTASQNLHLIATNSIQTINLNSTQLQSHSHKINIEEPTNQPIYFDIKIQGQICLTISNLGNPIQCEYRFCSSKNQLSGKICASGEYVSSSNDIDITTFPNGAENELNIKFHVIDFCNRTINITQHFAGSLESSKKPFCSTKLIGERQMLLVFEELQMNSTSCDLQIFSGNGEKLEAEVCSTMIPDAILGIQYKASYFSVWSQESDHIIFFENSDPQGIINSFKFTPNIRQRFMITPHNRKQCTLTFMHFTIQKCEPTSLTIKLRSKNGERIMAFCELPKNPIITDEPEGFEIYFDPSITSNDDSFRIQWKCE</sequence>
<gene>
    <name evidence="10" type="ORF">CAMP_LOCUS16771</name>
</gene>
<dbReference type="Gene3D" id="2.60.120.290">
    <property type="entry name" value="Spermadhesin, CUB domain"/>
    <property type="match status" value="13"/>
</dbReference>
<keyword evidence="4 6" id="KW-1015">Disulfide bond</keyword>
<dbReference type="GO" id="GO:0005509">
    <property type="term" value="F:calcium ion binding"/>
    <property type="evidence" value="ECO:0007669"/>
    <property type="project" value="InterPro"/>
</dbReference>
<feature type="domain" description="CUB" evidence="8">
    <location>
        <begin position="2262"/>
        <end position="2386"/>
    </location>
</feature>
<proteinExistence type="predicted"/>
<evidence type="ECO:0000313" key="10">
    <source>
        <dbReference type="EMBL" id="CAI5454134.1"/>
    </source>
</evidence>
<dbReference type="SUPFAM" id="SSF57196">
    <property type="entry name" value="EGF/Laminin"/>
    <property type="match status" value="4"/>
</dbReference>
<dbReference type="FunFam" id="2.10.25.10:FF:000118">
    <property type="entry name" value="protein delta homolog 2"/>
    <property type="match status" value="1"/>
</dbReference>
<feature type="domain" description="CUB" evidence="8">
    <location>
        <begin position="1326"/>
        <end position="1441"/>
    </location>
</feature>
<evidence type="ECO:0000256" key="2">
    <source>
        <dbReference type="ARBA" id="ARBA00022729"/>
    </source>
</evidence>
<feature type="disulfide bond" evidence="5">
    <location>
        <begin position="1326"/>
        <end position="1353"/>
    </location>
</feature>
<keyword evidence="3" id="KW-0677">Repeat</keyword>
<feature type="domain" description="CUB" evidence="8">
    <location>
        <begin position="627"/>
        <end position="737"/>
    </location>
</feature>
<dbReference type="InterPro" id="IPR000152">
    <property type="entry name" value="EGF-type_Asp/Asn_hydroxyl_site"/>
</dbReference>
<protein>
    <recommendedName>
        <fullName evidence="12">Cubilin</fullName>
    </recommendedName>
</protein>
<evidence type="ECO:0000256" key="7">
    <source>
        <dbReference type="SAM" id="SignalP"/>
    </source>
</evidence>
<name>A0A9P1N8Z2_9PELO</name>
<evidence type="ECO:0000256" key="3">
    <source>
        <dbReference type="ARBA" id="ARBA00022737"/>
    </source>
</evidence>
<dbReference type="InterPro" id="IPR009030">
    <property type="entry name" value="Growth_fac_rcpt_cys_sf"/>
</dbReference>
<dbReference type="CDD" id="cd00041">
    <property type="entry name" value="CUB"/>
    <property type="match status" value="9"/>
</dbReference>
<dbReference type="PROSITE" id="PS01180">
    <property type="entry name" value="CUB"/>
    <property type="match status" value="15"/>
</dbReference>
<dbReference type="FunFam" id="2.10.25.10:FF:000038">
    <property type="entry name" value="Fibrillin 2"/>
    <property type="match status" value="1"/>
</dbReference>
<feature type="disulfide bond" evidence="6">
    <location>
        <begin position="446"/>
        <end position="455"/>
    </location>
</feature>
<feature type="domain" description="EGF-like" evidence="9">
    <location>
        <begin position="193"/>
        <end position="234"/>
    </location>
</feature>
<dbReference type="PROSITE" id="PS50026">
    <property type="entry name" value="EGF_3"/>
    <property type="match status" value="7"/>
</dbReference>
<dbReference type="Proteomes" id="UP001152747">
    <property type="component" value="Unassembled WGS sequence"/>
</dbReference>
<dbReference type="PANTHER" id="PTHR24251">
    <property type="entry name" value="OVOCHYMASE-RELATED"/>
    <property type="match status" value="1"/>
</dbReference>
<feature type="disulfide bond" evidence="6">
    <location>
        <begin position="224"/>
        <end position="233"/>
    </location>
</feature>
<feature type="disulfide bond" evidence="6">
    <location>
        <begin position="181"/>
        <end position="190"/>
    </location>
</feature>
<dbReference type="Pfam" id="PF07645">
    <property type="entry name" value="EGF_CA"/>
    <property type="match status" value="2"/>
</dbReference>
<keyword evidence="2 7" id="KW-0732">Signal</keyword>
<dbReference type="Pfam" id="PF00431">
    <property type="entry name" value="CUB"/>
    <property type="match status" value="11"/>
</dbReference>
<dbReference type="InterPro" id="IPR018097">
    <property type="entry name" value="EGF_Ca-bd_CS"/>
</dbReference>
<dbReference type="EMBL" id="CANHGI010000006">
    <property type="protein sequence ID" value="CAI5454134.1"/>
    <property type="molecule type" value="Genomic_DNA"/>
</dbReference>
<comment type="caution">
    <text evidence="6">Lacks conserved residue(s) required for the propagation of feature annotation.</text>
</comment>
<dbReference type="PROSITE" id="PS00010">
    <property type="entry name" value="ASX_HYDROXYL"/>
    <property type="match status" value="1"/>
</dbReference>
<feature type="domain" description="CUB" evidence="8">
    <location>
        <begin position="743"/>
        <end position="871"/>
    </location>
</feature>
<feature type="disulfide bond" evidence="6">
    <location>
        <begin position="485"/>
        <end position="494"/>
    </location>
</feature>
<feature type="domain" description="EGF-like" evidence="9">
    <location>
        <begin position="323"/>
        <end position="365"/>
    </location>
</feature>
<feature type="domain" description="EGF-like" evidence="9">
    <location>
        <begin position="236"/>
        <end position="282"/>
    </location>
</feature>
<feature type="domain" description="CUB" evidence="8">
    <location>
        <begin position="2035"/>
        <end position="2150"/>
    </location>
</feature>
<feature type="domain" description="EGF-like" evidence="9">
    <location>
        <begin position="457"/>
        <end position="495"/>
    </location>
</feature>
<feature type="domain" description="CUB" evidence="8">
    <location>
        <begin position="1570"/>
        <end position="1699"/>
    </location>
</feature>
<dbReference type="SMART" id="SM00181">
    <property type="entry name" value="EGF"/>
    <property type="match status" value="8"/>
</dbReference>
<evidence type="ECO:0008006" key="12">
    <source>
        <dbReference type="Google" id="ProtNLM"/>
    </source>
</evidence>
<dbReference type="InterPro" id="IPR000859">
    <property type="entry name" value="CUB_dom"/>
</dbReference>
<accession>A0A9P1N8Z2</accession>
<feature type="domain" description="EGF-like" evidence="9">
    <location>
        <begin position="153"/>
        <end position="191"/>
    </location>
</feature>
<reference evidence="10" key="1">
    <citation type="submission" date="2022-11" db="EMBL/GenBank/DDBJ databases">
        <authorList>
            <person name="Kikuchi T."/>
        </authorList>
    </citation>
    <scope>NUCLEOTIDE SEQUENCE</scope>
    <source>
        <strain evidence="10">PS1010</strain>
    </source>
</reference>
<dbReference type="Pfam" id="PF00008">
    <property type="entry name" value="EGF"/>
    <property type="match status" value="3"/>
</dbReference>
<feature type="disulfide bond" evidence="6">
    <location>
        <begin position="247"/>
        <end position="264"/>
    </location>
</feature>
<evidence type="ECO:0000313" key="11">
    <source>
        <dbReference type="Proteomes" id="UP001152747"/>
    </source>
</evidence>
<feature type="chain" id="PRO_5040171253" description="Cubilin" evidence="7">
    <location>
        <begin position="20"/>
        <end position="3604"/>
    </location>
</feature>
<keyword evidence="1 6" id="KW-0245">EGF-like domain</keyword>
<organism evidence="10 11">
    <name type="scientific">Caenorhabditis angaria</name>
    <dbReference type="NCBI Taxonomy" id="860376"/>
    <lineage>
        <taxon>Eukaryota</taxon>
        <taxon>Metazoa</taxon>
        <taxon>Ecdysozoa</taxon>
        <taxon>Nematoda</taxon>
        <taxon>Chromadorea</taxon>
        <taxon>Rhabditida</taxon>
        <taxon>Rhabditina</taxon>
        <taxon>Rhabditomorpha</taxon>
        <taxon>Rhabditoidea</taxon>
        <taxon>Rhabditidae</taxon>
        <taxon>Peloderinae</taxon>
        <taxon>Caenorhabditis</taxon>
    </lineage>
</organism>
<dbReference type="SMART" id="SM00179">
    <property type="entry name" value="EGF_CA"/>
    <property type="match status" value="7"/>
</dbReference>
<dbReference type="PROSITE" id="PS01186">
    <property type="entry name" value="EGF_2"/>
    <property type="match status" value="2"/>
</dbReference>
<evidence type="ECO:0000256" key="6">
    <source>
        <dbReference type="PROSITE-ProRule" id="PRU00076"/>
    </source>
</evidence>
<dbReference type="PROSITE" id="PS01187">
    <property type="entry name" value="EGF_CA"/>
    <property type="match status" value="2"/>
</dbReference>
<dbReference type="InterPro" id="IPR001881">
    <property type="entry name" value="EGF-like_Ca-bd_dom"/>
</dbReference>
<evidence type="ECO:0000256" key="1">
    <source>
        <dbReference type="ARBA" id="ARBA00022536"/>
    </source>
</evidence>
<feature type="disulfide bond" evidence="5">
    <location>
        <begin position="2388"/>
        <end position="2415"/>
    </location>
</feature>
<feature type="domain" description="CUB" evidence="8">
    <location>
        <begin position="2498"/>
        <end position="2622"/>
    </location>
</feature>
<dbReference type="PROSITE" id="PS00022">
    <property type="entry name" value="EGF_1"/>
    <property type="match status" value="4"/>
</dbReference>
<feature type="domain" description="CUB" evidence="8">
    <location>
        <begin position="2840"/>
        <end position="2952"/>
    </location>
</feature>
<dbReference type="InterPro" id="IPR000742">
    <property type="entry name" value="EGF"/>
</dbReference>
<feature type="domain" description="CUB" evidence="8">
    <location>
        <begin position="1214"/>
        <end position="1325"/>
    </location>
</feature>
<evidence type="ECO:0000259" key="9">
    <source>
        <dbReference type="PROSITE" id="PS50026"/>
    </source>
</evidence>
<dbReference type="InterPro" id="IPR035914">
    <property type="entry name" value="Sperma_CUB_dom_sf"/>
</dbReference>
<keyword evidence="11" id="KW-1185">Reference proteome</keyword>
<dbReference type="InterPro" id="IPR049883">
    <property type="entry name" value="NOTCH1_EGF-like"/>
</dbReference>
<evidence type="ECO:0000259" key="8">
    <source>
        <dbReference type="PROSITE" id="PS01180"/>
    </source>
</evidence>
<feature type="domain" description="CUB" evidence="8">
    <location>
        <begin position="2728"/>
        <end position="2834"/>
    </location>
</feature>
<dbReference type="SMART" id="SM00042">
    <property type="entry name" value="CUB"/>
    <property type="match status" value="14"/>
</dbReference>
<dbReference type="SUPFAM" id="SSF57184">
    <property type="entry name" value="Growth factor receptor domain"/>
    <property type="match status" value="1"/>
</dbReference>
<feature type="domain" description="CUB" evidence="8">
    <location>
        <begin position="991"/>
        <end position="1103"/>
    </location>
</feature>
<dbReference type="SUPFAM" id="SSF49854">
    <property type="entry name" value="Spermadhesin, CUB domain"/>
    <property type="match status" value="15"/>
</dbReference>
<feature type="domain" description="CUB" evidence="8">
    <location>
        <begin position="1801"/>
        <end position="1911"/>
    </location>
</feature>
<dbReference type="OrthoDB" id="10009301at2759"/>
<comment type="caution">
    <text evidence="10">The sequence shown here is derived from an EMBL/GenBank/DDBJ whole genome shotgun (WGS) entry which is preliminary data.</text>
</comment>
<feature type="domain" description="EGF-like" evidence="9">
    <location>
        <begin position="419"/>
        <end position="456"/>
    </location>
</feature>